<dbReference type="GO" id="GO:0004123">
    <property type="term" value="F:cystathionine gamma-lyase activity"/>
    <property type="evidence" value="ECO:0007669"/>
    <property type="project" value="TreeGrafter"/>
</dbReference>
<dbReference type="PANTHER" id="PTHR11808">
    <property type="entry name" value="TRANS-SULFURATION ENZYME FAMILY MEMBER"/>
    <property type="match status" value="1"/>
</dbReference>
<evidence type="ECO:0000256" key="4">
    <source>
        <dbReference type="ARBA" id="ARBA00047175"/>
    </source>
</evidence>
<evidence type="ECO:0000256" key="2">
    <source>
        <dbReference type="ARBA" id="ARBA00009077"/>
    </source>
</evidence>
<name>A0A2N9JEV9_9ACTN</name>
<dbReference type="InterPro" id="IPR000277">
    <property type="entry name" value="Cys/Met-Metab_PyrdxlP-dep_enz"/>
</dbReference>
<comment type="catalytic activity">
    <reaction evidence="6">
        <text>L-homocysteine + H2O = 2-oxobutanoate + hydrogen sulfide + NH4(+) + H(+)</text>
        <dbReference type="Rhea" id="RHEA:14501"/>
        <dbReference type="ChEBI" id="CHEBI:15377"/>
        <dbReference type="ChEBI" id="CHEBI:15378"/>
        <dbReference type="ChEBI" id="CHEBI:16763"/>
        <dbReference type="ChEBI" id="CHEBI:28938"/>
        <dbReference type="ChEBI" id="CHEBI:29919"/>
        <dbReference type="ChEBI" id="CHEBI:58199"/>
        <dbReference type="EC" id="4.4.1.2"/>
    </reaction>
    <physiologicalReaction direction="left-to-right" evidence="6">
        <dbReference type="Rhea" id="RHEA:14502"/>
    </physiologicalReaction>
</comment>
<protein>
    <recommendedName>
        <fullName evidence="4">homocysteine desulfhydrase</fullName>
        <ecNumber evidence="4">4.4.1.2</ecNumber>
    </recommendedName>
    <alternativeName>
        <fullName evidence="5">Homocysteine desulfhydrase</fullName>
    </alternativeName>
</protein>
<evidence type="ECO:0000256" key="9">
    <source>
        <dbReference type="RuleBase" id="RU362118"/>
    </source>
</evidence>
<accession>A0A2N9JEV9</accession>
<dbReference type="KEGG" id="mgg:MPLG2_1064"/>
<evidence type="ECO:0000256" key="5">
    <source>
        <dbReference type="ARBA" id="ARBA00047199"/>
    </source>
</evidence>
<dbReference type="Pfam" id="PF01053">
    <property type="entry name" value="Cys_Met_Meta_PP"/>
    <property type="match status" value="1"/>
</dbReference>
<gene>
    <name evidence="10" type="primary">metB</name>
    <name evidence="10" type="ORF">MPLG2_1064</name>
</gene>
<dbReference type="InterPro" id="IPR015424">
    <property type="entry name" value="PyrdxlP-dep_Trfase"/>
</dbReference>
<evidence type="ECO:0000256" key="8">
    <source>
        <dbReference type="PIRSR" id="PIRSR001434-2"/>
    </source>
</evidence>
<dbReference type="GO" id="GO:0030170">
    <property type="term" value="F:pyridoxal phosphate binding"/>
    <property type="evidence" value="ECO:0007669"/>
    <property type="project" value="InterPro"/>
</dbReference>
<evidence type="ECO:0000256" key="7">
    <source>
        <dbReference type="ARBA" id="ARBA00052699"/>
    </source>
</evidence>
<dbReference type="FunFam" id="3.40.640.10:FF:000046">
    <property type="entry name" value="Cystathionine gamma-lyase"/>
    <property type="match status" value="1"/>
</dbReference>
<organism evidence="10 11">
    <name type="scientific">Micropruina glycogenica</name>
    <dbReference type="NCBI Taxonomy" id="75385"/>
    <lineage>
        <taxon>Bacteria</taxon>
        <taxon>Bacillati</taxon>
        <taxon>Actinomycetota</taxon>
        <taxon>Actinomycetes</taxon>
        <taxon>Propionibacteriales</taxon>
        <taxon>Nocardioidaceae</taxon>
        <taxon>Micropruina</taxon>
    </lineage>
</organism>
<dbReference type="GO" id="GO:0019346">
    <property type="term" value="P:transsulfuration"/>
    <property type="evidence" value="ECO:0007669"/>
    <property type="project" value="InterPro"/>
</dbReference>
<proteinExistence type="inferred from homology"/>
<keyword evidence="10" id="KW-0808">Transferase</keyword>
<dbReference type="Gene3D" id="3.40.640.10">
    <property type="entry name" value="Type I PLP-dependent aspartate aminotransferase-like (Major domain)"/>
    <property type="match status" value="1"/>
</dbReference>
<evidence type="ECO:0000313" key="10">
    <source>
        <dbReference type="EMBL" id="SPD86100.1"/>
    </source>
</evidence>
<evidence type="ECO:0000256" key="3">
    <source>
        <dbReference type="ARBA" id="ARBA00022898"/>
    </source>
</evidence>
<dbReference type="PIRSF" id="PIRSF001434">
    <property type="entry name" value="CGS"/>
    <property type="match status" value="1"/>
</dbReference>
<evidence type="ECO:0000256" key="6">
    <source>
        <dbReference type="ARBA" id="ARBA00048780"/>
    </source>
</evidence>
<reference evidence="10 11" key="1">
    <citation type="submission" date="2018-02" db="EMBL/GenBank/DDBJ databases">
        <authorList>
            <person name="Cohen D.B."/>
            <person name="Kent A.D."/>
        </authorList>
    </citation>
    <scope>NUCLEOTIDE SEQUENCE [LARGE SCALE GENOMIC DNA]</scope>
    <source>
        <strain evidence="10">1</strain>
    </source>
</reference>
<keyword evidence="11" id="KW-1185">Reference proteome</keyword>
<dbReference type="GO" id="GO:0018826">
    <property type="term" value="F:methionine gamma-lyase activity"/>
    <property type="evidence" value="ECO:0007669"/>
    <property type="project" value="UniProtKB-EC"/>
</dbReference>
<evidence type="ECO:0000256" key="1">
    <source>
        <dbReference type="ARBA" id="ARBA00001933"/>
    </source>
</evidence>
<keyword evidence="3 8" id="KW-0663">Pyridoxal phosphate</keyword>
<dbReference type="Proteomes" id="UP000238164">
    <property type="component" value="Chromosome 1"/>
</dbReference>
<comment type="cofactor">
    <cofactor evidence="1 9">
        <name>pyridoxal 5'-phosphate</name>
        <dbReference type="ChEBI" id="CHEBI:597326"/>
    </cofactor>
</comment>
<dbReference type="CDD" id="cd00614">
    <property type="entry name" value="CGS_like"/>
    <property type="match status" value="1"/>
</dbReference>
<dbReference type="SUPFAM" id="SSF53383">
    <property type="entry name" value="PLP-dependent transferases"/>
    <property type="match status" value="1"/>
</dbReference>
<dbReference type="EC" id="4.4.1.2" evidence="4"/>
<sequence length="381" mass="39920">MNTMSGQPWSVETMAVVAGRPPHEAGAPVSPAIELTSTYRSWEPFGGTDAGVYTRMNNANWRDLEAAVGALEGGTALCFASGMGAGAALFDLVPAGGRVVMADSCYGSMLSLAGQLSTAGRFSLTLVDISDTDAVVAELPGADWLIMESPTNPLLQVADLPALCEAARAAGAKVAVDNTFATPLLQNPLALGASVVMHSGTKYLAGHSDVVLGVLVAADEALLQQLRSYRGLHGAILGPMEAWLALRGLRTLAVRVERQQATAGVLAKRLHEHPAISLVRYPGLASDPGHERARAQMRGFGAMLSIELAGGVHAADELVQGVRLWVPATSLGGVESLIERRRRIPGEPETVPKNLVRLSVGLESVDDLWADLEQALDGLGQ</sequence>
<dbReference type="EMBL" id="LT985188">
    <property type="protein sequence ID" value="SPD86100.1"/>
    <property type="molecule type" value="Genomic_DNA"/>
</dbReference>
<comment type="similarity">
    <text evidence="2 9">Belongs to the trans-sulfuration enzymes family.</text>
</comment>
<dbReference type="Gene3D" id="3.90.1150.10">
    <property type="entry name" value="Aspartate Aminotransferase, domain 1"/>
    <property type="match status" value="1"/>
</dbReference>
<evidence type="ECO:0000313" key="11">
    <source>
        <dbReference type="Proteomes" id="UP000238164"/>
    </source>
</evidence>
<dbReference type="GO" id="GO:0003962">
    <property type="term" value="F:cystathionine gamma-synthase activity"/>
    <property type="evidence" value="ECO:0007669"/>
    <property type="project" value="TreeGrafter"/>
</dbReference>
<dbReference type="AlphaFoldDB" id="A0A2N9JEV9"/>
<dbReference type="GO" id="GO:0005737">
    <property type="term" value="C:cytoplasm"/>
    <property type="evidence" value="ECO:0007669"/>
    <property type="project" value="TreeGrafter"/>
</dbReference>
<dbReference type="GO" id="GO:0047982">
    <property type="term" value="F:homocysteine desulfhydrase activity"/>
    <property type="evidence" value="ECO:0007669"/>
    <property type="project" value="UniProtKB-EC"/>
</dbReference>
<dbReference type="PANTHER" id="PTHR11808:SF15">
    <property type="entry name" value="CYSTATHIONINE GAMMA-LYASE"/>
    <property type="match status" value="1"/>
</dbReference>
<dbReference type="InterPro" id="IPR015422">
    <property type="entry name" value="PyrdxlP-dep_Trfase_small"/>
</dbReference>
<comment type="catalytic activity">
    <reaction evidence="7">
        <text>L-methionine + H2O = methanethiol + 2-oxobutanoate + NH4(+)</text>
        <dbReference type="Rhea" id="RHEA:23800"/>
        <dbReference type="ChEBI" id="CHEBI:15377"/>
        <dbReference type="ChEBI" id="CHEBI:16007"/>
        <dbReference type="ChEBI" id="CHEBI:16763"/>
        <dbReference type="ChEBI" id="CHEBI:28938"/>
        <dbReference type="ChEBI" id="CHEBI:57844"/>
        <dbReference type="EC" id="4.4.1.11"/>
    </reaction>
    <physiologicalReaction direction="left-to-right" evidence="7">
        <dbReference type="Rhea" id="RHEA:23801"/>
    </physiologicalReaction>
</comment>
<dbReference type="GO" id="GO:0019343">
    <property type="term" value="P:cysteine biosynthetic process via cystathionine"/>
    <property type="evidence" value="ECO:0007669"/>
    <property type="project" value="TreeGrafter"/>
</dbReference>
<dbReference type="OrthoDB" id="9780685at2"/>
<feature type="modified residue" description="N6-(pyridoxal phosphate)lysine" evidence="8">
    <location>
        <position position="202"/>
    </location>
</feature>
<dbReference type="InterPro" id="IPR015421">
    <property type="entry name" value="PyrdxlP-dep_Trfase_major"/>
</dbReference>